<feature type="region of interest" description="Disordered" evidence="1">
    <location>
        <begin position="271"/>
        <end position="293"/>
    </location>
</feature>
<dbReference type="EMBL" id="LT598468">
    <property type="protein sequence ID" value="SCV03769.1"/>
    <property type="molecule type" value="Genomic_DNA"/>
</dbReference>
<accession>A0A1G4KH39</accession>
<dbReference type="OrthoDB" id="4044171at2759"/>
<dbReference type="InterPro" id="IPR035187">
    <property type="entry name" value="Mpm1"/>
</dbReference>
<dbReference type="Proteomes" id="UP000191024">
    <property type="component" value="Chromosome H"/>
</dbReference>
<dbReference type="Pfam" id="PF17234">
    <property type="entry name" value="MPM1"/>
    <property type="match status" value="1"/>
</dbReference>
<sequence>MGIYEGEDKDIEAFNEKLLGGSGDSLRSKVHDTVDTVGDSLSSLWESASGGMGDLWGETGFAGTMGDVLAGWGFLGPQGPQGPHGAHASNRGPLTGFGDWEHTHGWPRLQAHRTPSDSQFMRCQDEKGLSVWDTRGWWRCLLPAAAMDSKLPGAKQLDSVLTRERVESDVHHNLGLFFTDYSRYLLWRSALLREAAERRKQQLARADAARAMRTTTPEDLMDFGNATTARSGEGANNVVGTSEYVTYNSTSDGQEQVKETKTFFADGSVRVRSETTKSSPEGKPHVECKEQMLSKDEAKDGWFWRK</sequence>
<gene>
    <name evidence="2" type="ORF">LAMI_0H10814G</name>
</gene>
<evidence type="ECO:0000313" key="2">
    <source>
        <dbReference type="EMBL" id="SCV03769.1"/>
    </source>
</evidence>
<evidence type="ECO:0000313" key="3">
    <source>
        <dbReference type="Proteomes" id="UP000191024"/>
    </source>
</evidence>
<protein>
    <submittedName>
        <fullName evidence="2">LAMI_0H10814g1_1</fullName>
    </submittedName>
</protein>
<name>A0A1G4KH39_9SACH</name>
<reference evidence="3" key="1">
    <citation type="submission" date="2016-03" db="EMBL/GenBank/DDBJ databases">
        <authorList>
            <person name="Devillers H."/>
        </authorList>
    </citation>
    <scope>NUCLEOTIDE SEQUENCE [LARGE SCALE GENOMIC DNA]</scope>
</reference>
<proteinExistence type="predicted"/>
<organism evidence="2 3">
    <name type="scientific">Lachancea mirantina</name>
    <dbReference type="NCBI Taxonomy" id="1230905"/>
    <lineage>
        <taxon>Eukaryota</taxon>
        <taxon>Fungi</taxon>
        <taxon>Dikarya</taxon>
        <taxon>Ascomycota</taxon>
        <taxon>Saccharomycotina</taxon>
        <taxon>Saccharomycetes</taxon>
        <taxon>Saccharomycetales</taxon>
        <taxon>Saccharomycetaceae</taxon>
        <taxon>Lachancea</taxon>
    </lineage>
</organism>
<dbReference type="AlphaFoldDB" id="A0A1G4KH39"/>
<keyword evidence="3" id="KW-1185">Reference proteome</keyword>
<evidence type="ECO:0000256" key="1">
    <source>
        <dbReference type="SAM" id="MobiDB-lite"/>
    </source>
</evidence>